<sequence>MSTVLSKEDAHQLVEQLPAGATWEDLMREIYVRAAIEKGLEESRSGRTKDVAEIRRKYGLPE</sequence>
<evidence type="ECO:0008006" key="3">
    <source>
        <dbReference type="Google" id="ProtNLM"/>
    </source>
</evidence>
<name>A0ABS1CLZ1_9GAMM</name>
<evidence type="ECO:0000313" key="2">
    <source>
        <dbReference type="Proteomes" id="UP000748752"/>
    </source>
</evidence>
<dbReference type="EMBL" id="NRRV01000055">
    <property type="protein sequence ID" value="MBK1632713.1"/>
    <property type="molecule type" value="Genomic_DNA"/>
</dbReference>
<gene>
    <name evidence="1" type="ORF">CKO31_18580</name>
</gene>
<dbReference type="Proteomes" id="UP000748752">
    <property type="component" value="Unassembled WGS sequence"/>
</dbReference>
<dbReference type="RefSeq" id="WP_200240491.1">
    <property type="nucleotide sequence ID" value="NZ_NRRV01000055.1"/>
</dbReference>
<protein>
    <recommendedName>
        <fullName evidence="3">CopG family transcriptional regulator</fullName>
    </recommendedName>
</protein>
<comment type="caution">
    <text evidence="1">The sequence shown here is derived from an EMBL/GenBank/DDBJ whole genome shotgun (WGS) entry which is preliminary data.</text>
</comment>
<organism evidence="1 2">
    <name type="scientific">Thiohalocapsa halophila</name>
    <dbReference type="NCBI Taxonomy" id="69359"/>
    <lineage>
        <taxon>Bacteria</taxon>
        <taxon>Pseudomonadati</taxon>
        <taxon>Pseudomonadota</taxon>
        <taxon>Gammaproteobacteria</taxon>
        <taxon>Chromatiales</taxon>
        <taxon>Chromatiaceae</taxon>
        <taxon>Thiohalocapsa</taxon>
    </lineage>
</organism>
<keyword evidence="2" id="KW-1185">Reference proteome</keyword>
<reference evidence="1 2" key="1">
    <citation type="journal article" date="2020" name="Microorganisms">
        <title>Osmotic Adaptation and Compatible Solute Biosynthesis of Phototrophic Bacteria as Revealed from Genome Analyses.</title>
        <authorList>
            <person name="Imhoff J.F."/>
            <person name="Rahn T."/>
            <person name="Kunzel S."/>
            <person name="Keller A."/>
            <person name="Neulinger S.C."/>
        </authorList>
    </citation>
    <scope>NUCLEOTIDE SEQUENCE [LARGE SCALE GENOMIC DNA]</scope>
    <source>
        <strain evidence="1 2">DSM 6210</strain>
    </source>
</reference>
<accession>A0ABS1CLZ1</accession>
<evidence type="ECO:0000313" key="1">
    <source>
        <dbReference type="EMBL" id="MBK1632713.1"/>
    </source>
</evidence>
<proteinExistence type="predicted"/>